<proteinExistence type="predicted"/>
<protein>
    <submittedName>
        <fullName evidence="1">Uncharacterized protein</fullName>
    </submittedName>
</protein>
<accession>A0ABV3G3T4</accession>
<sequence>MGADVDGAVRIARIAAEFAWTWTEADVPRFAIAANMGFIHEDAIGGV</sequence>
<reference evidence="1 2" key="1">
    <citation type="submission" date="2024-06" db="EMBL/GenBank/DDBJ databases">
        <title>The Natural Products Discovery Center: Release of the First 8490 Sequenced Strains for Exploring Actinobacteria Biosynthetic Diversity.</title>
        <authorList>
            <person name="Kalkreuter E."/>
            <person name="Kautsar S.A."/>
            <person name="Yang D."/>
            <person name="Bader C.D."/>
            <person name="Teijaro C.N."/>
            <person name="Fluegel L."/>
            <person name="Davis C.M."/>
            <person name="Simpson J.R."/>
            <person name="Lauterbach L."/>
            <person name="Steele A.D."/>
            <person name="Gui C."/>
            <person name="Meng S."/>
            <person name="Li G."/>
            <person name="Viehrig K."/>
            <person name="Ye F."/>
            <person name="Su P."/>
            <person name="Kiefer A.F."/>
            <person name="Nichols A."/>
            <person name="Cepeda A.J."/>
            <person name="Yan W."/>
            <person name="Fan B."/>
            <person name="Jiang Y."/>
            <person name="Adhikari A."/>
            <person name="Zheng C.-J."/>
            <person name="Schuster L."/>
            <person name="Cowan T.M."/>
            <person name="Smanski M.J."/>
            <person name="Chevrette M.G."/>
            <person name="De Carvalho L.P.S."/>
            <person name="Shen B."/>
        </authorList>
    </citation>
    <scope>NUCLEOTIDE SEQUENCE [LARGE SCALE GENOMIC DNA]</scope>
    <source>
        <strain evidence="1 2">NPDC050403</strain>
    </source>
</reference>
<evidence type="ECO:0000313" key="2">
    <source>
        <dbReference type="Proteomes" id="UP001551695"/>
    </source>
</evidence>
<organism evidence="1 2">
    <name type="scientific">Nocardia aurea</name>
    <dbReference type="NCBI Taxonomy" id="2144174"/>
    <lineage>
        <taxon>Bacteria</taxon>
        <taxon>Bacillati</taxon>
        <taxon>Actinomycetota</taxon>
        <taxon>Actinomycetes</taxon>
        <taxon>Mycobacteriales</taxon>
        <taxon>Nocardiaceae</taxon>
        <taxon>Nocardia</taxon>
    </lineage>
</organism>
<name>A0ABV3G3T4_9NOCA</name>
<evidence type="ECO:0000313" key="1">
    <source>
        <dbReference type="EMBL" id="MEV0712347.1"/>
    </source>
</evidence>
<dbReference type="RefSeq" id="WP_357789312.1">
    <property type="nucleotide sequence ID" value="NZ_JBFAKC010000020.1"/>
</dbReference>
<comment type="caution">
    <text evidence="1">The sequence shown here is derived from an EMBL/GenBank/DDBJ whole genome shotgun (WGS) entry which is preliminary data.</text>
</comment>
<gene>
    <name evidence="1" type="ORF">AB0I48_32805</name>
</gene>
<dbReference type="Proteomes" id="UP001551695">
    <property type="component" value="Unassembled WGS sequence"/>
</dbReference>
<keyword evidence="2" id="KW-1185">Reference proteome</keyword>
<dbReference type="EMBL" id="JBFAKC010000020">
    <property type="protein sequence ID" value="MEV0712347.1"/>
    <property type="molecule type" value="Genomic_DNA"/>
</dbReference>